<dbReference type="SUPFAM" id="SSF51735">
    <property type="entry name" value="NAD(P)-binding Rossmann-fold domains"/>
    <property type="match status" value="1"/>
</dbReference>
<keyword evidence="2" id="KW-0560">Oxidoreductase</keyword>
<dbReference type="GO" id="GO:0032787">
    <property type="term" value="P:monocarboxylic acid metabolic process"/>
    <property type="evidence" value="ECO:0007669"/>
    <property type="project" value="UniProtKB-ARBA"/>
</dbReference>
<dbReference type="InterPro" id="IPR020904">
    <property type="entry name" value="Sc_DH/Rdtase_CS"/>
</dbReference>
<organism evidence="3 4">
    <name type="scientific">Rathayibacter iranicus</name>
    <dbReference type="NCBI Taxonomy" id="59737"/>
    <lineage>
        <taxon>Bacteria</taxon>
        <taxon>Bacillati</taxon>
        <taxon>Actinomycetota</taxon>
        <taxon>Actinomycetes</taxon>
        <taxon>Micrococcales</taxon>
        <taxon>Microbacteriaceae</taxon>
        <taxon>Rathayibacter</taxon>
    </lineage>
</organism>
<comment type="similarity">
    <text evidence="1">Belongs to the short-chain dehydrogenases/reductases (SDR) family.</text>
</comment>
<dbReference type="EMBL" id="CP028130">
    <property type="protein sequence ID" value="AZZ55419.1"/>
    <property type="molecule type" value="Genomic_DNA"/>
</dbReference>
<evidence type="ECO:0000313" key="4">
    <source>
        <dbReference type="Proteomes" id="UP000283946"/>
    </source>
</evidence>
<dbReference type="NCBIfam" id="NF009384">
    <property type="entry name" value="PRK12743.1"/>
    <property type="match status" value="1"/>
</dbReference>
<reference evidence="3 4" key="1">
    <citation type="submission" date="2018-03" db="EMBL/GenBank/DDBJ databases">
        <title>Bacteriophage NCPPB3778 and a type I-E CRISPR drive the evolution of the US Biological Select Agent, Rathayibacter toxicus.</title>
        <authorList>
            <person name="Davis E.W.II."/>
            <person name="Tabima J.F."/>
            <person name="Weisberg A.J."/>
            <person name="Dantas Lopes L."/>
            <person name="Wiseman M.S."/>
            <person name="Wiseman M.S."/>
            <person name="Pupko T."/>
            <person name="Belcher M.S."/>
            <person name="Sechler A.J."/>
            <person name="Tancos M.A."/>
            <person name="Schroeder B.K."/>
            <person name="Murray T.D."/>
            <person name="Luster D.G."/>
            <person name="Schneider W.L."/>
            <person name="Rogers E."/>
            <person name="Andreote F.D."/>
            <person name="Grunwald N.J."/>
            <person name="Putnam M.L."/>
            <person name="Chang J.H."/>
        </authorList>
    </citation>
    <scope>NUCLEOTIDE SEQUENCE [LARGE SCALE GENOMIC DNA]</scope>
    <source>
        <strain evidence="3 4">NCCPB 2253</strain>
    </source>
</reference>
<dbReference type="InterPro" id="IPR050259">
    <property type="entry name" value="SDR"/>
</dbReference>
<gene>
    <name evidence="3" type="ORF">C7V51_05620</name>
</gene>
<dbReference type="Gene3D" id="3.40.50.720">
    <property type="entry name" value="NAD(P)-binding Rossmann-like Domain"/>
    <property type="match status" value="1"/>
</dbReference>
<evidence type="ECO:0000256" key="2">
    <source>
        <dbReference type="ARBA" id="ARBA00023002"/>
    </source>
</evidence>
<dbReference type="PANTHER" id="PTHR42879:SF2">
    <property type="entry name" value="3-OXOACYL-[ACYL-CARRIER-PROTEIN] REDUCTASE FABG"/>
    <property type="match status" value="1"/>
</dbReference>
<accession>A0AAD1AF38</accession>
<dbReference type="PRINTS" id="PR00080">
    <property type="entry name" value="SDRFAMILY"/>
</dbReference>
<sequence length="270" mass="27941">MTHGPRDFQPTRAIVTASDSGIGRAAAVALAEAGMDVGITWHSDEEGAQGTAEEVRSHGRRAEIARLDTTELDRAGEVIDDLADRLGGLDVFVNNAGGGGGETFLEQSIESWRTTIAMNLDGAFVCLQRAGRRMVQQGGGGRIIAVTSVHEHQPRVGSSAYVASKHGLGGLLKVAALELGGHGITVNAVAPGEIATPINDADDVDPFTVDRPGIPLGRPGDAREVAAVIAFLASAGASYVSGSSYVVDGGMLQMGPQAGSHLTHDDWRDA</sequence>
<protein>
    <submittedName>
        <fullName evidence="3">SDR family oxidoreductase</fullName>
    </submittedName>
</protein>
<dbReference type="PANTHER" id="PTHR42879">
    <property type="entry name" value="3-OXOACYL-(ACYL-CARRIER-PROTEIN) REDUCTASE"/>
    <property type="match status" value="1"/>
</dbReference>
<dbReference type="InterPro" id="IPR036291">
    <property type="entry name" value="NAD(P)-bd_dom_sf"/>
</dbReference>
<dbReference type="RefSeq" id="WP_104264579.1">
    <property type="nucleotide sequence ID" value="NZ_CP028130.1"/>
</dbReference>
<dbReference type="KEGG" id="ria:C7V51_05620"/>
<dbReference type="InterPro" id="IPR002347">
    <property type="entry name" value="SDR_fam"/>
</dbReference>
<dbReference type="AlphaFoldDB" id="A0AAD1AF38"/>
<evidence type="ECO:0000313" key="3">
    <source>
        <dbReference type="EMBL" id="AZZ55419.1"/>
    </source>
</evidence>
<dbReference type="FunFam" id="3.40.50.720:FF:000084">
    <property type="entry name" value="Short-chain dehydrogenase reductase"/>
    <property type="match status" value="1"/>
</dbReference>
<dbReference type="PRINTS" id="PR00081">
    <property type="entry name" value="GDHRDH"/>
</dbReference>
<dbReference type="PROSITE" id="PS00061">
    <property type="entry name" value="ADH_SHORT"/>
    <property type="match status" value="1"/>
</dbReference>
<dbReference type="Pfam" id="PF13561">
    <property type="entry name" value="adh_short_C2"/>
    <property type="match status" value="1"/>
</dbReference>
<dbReference type="Proteomes" id="UP000283946">
    <property type="component" value="Chromosome"/>
</dbReference>
<evidence type="ECO:0000256" key="1">
    <source>
        <dbReference type="ARBA" id="ARBA00006484"/>
    </source>
</evidence>
<name>A0AAD1AF38_9MICO</name>
<proteinExistence type="inferred from homology"/>
<dbReference type="GO" id="GO:0016491">
    <property type="term" value="F:oxidoreductase activity"/>
    <property type="evidence" value="ECO:0007669"/>
    <property type="project" value="UniProtKB-KW"/>
</dbReference>